<protein>
    <recommendedName>
        <fullName evidence="3">Rhodanese domain-containing protein</fullName>
    </recommendedName>
</protein>
<reference evidence="4 5" key="1">
    <citation type="submission" date="2013-07" db="EMBL/GenBank/DDBJ databases">
        <title>Comparative Genomic and Metabolomic Analysis of Twelve Strains of Pseudoalteromonas luteoviolacea.</title>
        <authorList>
            <person name="Vynne N.G."/>
            <person name="Mansson M."/>
            <person name="Gram L."/>
        </authorList>
    </citation>
    <scope>NUCLEOTIDE SEQUENCE [LARGE SCALE GENOMIC DNA]</scope>
    <source>
        <strain evidence="4 5">S4060-1</strain>
    </source>
</reference>
<dbReference type="Pfam" id="PF00581">
    <property type="entry name" value="Rhodanese"/>
    <property type="match status" value="2"/>
</dbReference>
<proteinExistence type="predicted"/>
<accession>A0A167M0N6</accession>
<keyword evidence="2" id="KW-0677">Repeat</keyword>
<dbReference type="PANTHER" id="PTHR11364:SF27">
    <property type="entry name" value="SULFURTRANSFERASE"/>
    <property type="match status" value="1"/>
</dbReference>
<dbReference type="InterPro" id="IPR045078">
    <property type="entry name" value="TST/MPST-like"/>
</dbReference>
<evidence type="ECO:0000259" key="3">
    <source>
        <dbReference type="PROSITE" id="PS50206"/>
    </source>
</evidence>
<gene>
    <name evidence="4" type="ORF">N478_21225</name>
</gene>
<evidence type="ECO:0000313" key="5">
    <source>
        <dbReference type="Proteomes" id="UP000076661"/>
    </source>
</evidence>
<dbReference type="AlphaFoldDB" id="A0A167M0N6"/>
<sequence length="279" mass="31128">MTKNIKSCQWLFENQANVIVLDAGIVKPGEKGNYSPPAIIPTALRFDISKNLSDEYSNLPNMMCSEHVFQAEMRQLGIDGTDTVVVYDDKGLFSAARAWWMFKAMGFDRVFILDGGLKQWMALSYETTSEYSAVKQVGNFTAMPREQYFIDKNQVLACIPRQDTLLLDARGQQRFKGIVSEPRAGMRSGHIPQSVNLPYTNVLTEQGLLKPLPELAQLLKDLGVNETIKTLQFSCGSGVTACILALVALECGYSNLQVYDGSWSEWGQLADYPITVCER</sequence>
<dbReference type="FunFam" id="3.40.250.10:FF:000001">
    <property type="entry name" value="Sulfurtransferase"/>
    <property type="match status" value="1"/>
</dbReference>
<evidence type="ECO:0000256" key="2">
    <source>
        <dbReference type="ARBA" id="ARBA00022737"/>
    </source>
</evidence>
<dbReference type="EMBL" id="AUXX01000020">
    <property type="protein sequence ID" value="KZN65622.1"/>
    <property type="molecule type" value="Genomic_DNA"/>
</dbReference>
<dbReference type="CDD" id="cd01449">
    <property type="entry name" value="TST_Repeat_2"/>
    <property type="match status" value="1"/>
</dbReference>
<evidence type="ECO:0000313" key="4">
    <source>
        <dbReference type="EMBL" id="KZN65622.1"/>
    </source>
</evidence>
<dbReference type="Gene3D" id="3.40.250.10">
    <property type="entry name" value="Rhodanese-like domain"/>
    <property type="match status" value="2"/>
</dbReference>
<dbReference type="SMART" id="SM00450">
    <property type="entry name" value="RHOD"/>
    <property type="match status" value="2"/>
</dbReference>
<dbReference type="SUPFAM" id="SSF52821">
    <property type="entry name" value="Rhodanese/Cell cycle control phosphatase"/>
    <property type="match status" value="2"/>
</dbReference>
<dbReference type="InterPro" id="IPR001763">
    <property type="entry name" value="Rhodanese-like_dom"/>
</dbReference>
<dbReference type="PROSITE" id="PS50206">
    <property type="entry name" value="RHODANESE_3"/>
    <property type="match status" value="2"/>
</dbReference>
<dbReference type="PANTHER" id="PTHR11364">
    <property type="entry name" value="THIOSULFATE SULFERTANSFERASE"/>
    <property type="match status" value="1"/>
</dbReference>
<name>A0A167M0N6_9GAMM</name>
<dbReference type="CDD" id="cd01448">
    <property type="entry name" value="TST_Repeat_1"/>
    <property type="match status" value="1"/>
</dbReference>
<feature type="domain" description="Rhodanese" evidence="3">
    <location>
        <begin position="160"/>
        <end position="275"/>
    </location>
</feature>
<feature type="domain" description="Rhodanese" evidence="3">
    <location>
        <begin position="40"/>
        <end position="129"/>
    </location>
</feature>
<dbReference type="RefSeq" id="WP_063381540.1">
    <property type="nucleotide sequence ID" value="NZ_AUXX01000020.1"/>
</dbReference>
<dbReference type="Proteomes" id="UP000076661">
    <property type="component" value="Unassembled WGS sequence"/>
</dbReference>
<dbReference type="GO" id="GO:0004792">
    <property type="term" value="F:thiosulfate-cyanide sulfurtransferase activity"/>
    <property type="evidence" value="ECO:0007669"/>
    <property type="project" value="TreeGrafter"/>
</dbReference>
<keyword evidence="1" id="KW-0808">Transferase</keyword>
<evidence type="ECO:0000256" key="1">
    <source>
        <dbReference type="ARBA" id="ARBA00022679"/>
    </source>
</evidence>
<organism evidence="4 5">
    <name type="scientific">Pseudoalteromonas luteoviolacea S4060-1</name>
    <dbReference type="NCBI Taxonomy" id="1365257"/>
    <lineage>
        <taxon>Bacteria</taxon>
        <taxon>Pseudomonadati</taxon>
        <taxon>Pseudomonadota</taxon>
        <taxon>Gammaproteobacteria</taxon>
        <taxon>Alteromonadales</taxon>
        <taxon>Pseudoalteromonadaceae</taxon>
        <taxon>Pseudoalteromonas</taxon>
    </lineage>
</organism>
<comment type="caution">
    <text evidence="4">The sequence shown here is derived from an EMBL/GenBank/DDBJ whole genome shotgun (WGS) entry which is preliminary data.</text>
</comment>
<dbReference type="InterPro" id="IPR036873">
    <property type="entry name" value="Rhodanese-like_dom_sf"/>
</dbReference>
<dbReference type="PATRIC" id="fig|1365257.3.peg.2938"/>